<proteinExistence type="inferred from homology"/>
<organism evidence="9 10">
    <name type="scientific">Arcicella aquatica</name>
    <dbReference type="NCBI Taxonomy" id="217141"/>
    <lineage>
        <taxon>Bacteria</taxon>
        <taxon>Pseudomonadati</taxon>
        <taxon>Bacteroidota</taxon>
        <taxon>Cytophagia</taxon>
        <taxon>Cytophagales</taxon>
        <taxon>Flectobacillaceae</taxon>
        <taxon>Arcicella</taxon>
    </lineage>
</organism>
<keyword evidence="2" id="KW-1277">Toxin-antitoxin system</keyword>
<dbReference type="Pfam" id="PF01850">
    <property type="entry name" value="PIN"/>
    <property type="match status" value="1"/>
</dbReference>
<evidence type="ECO:0000256" key="6">
    <source>
        <dbReference type="ARBA" id="ARBA00022842"/>
    </source>
</evidence>
<dbReference type="Gene3D" id="3.40.50.1010">
    <property type="entry name" value="5'-nuclease"/>
    <property type="match status" value="1"/>
</dbReference>
<evidence type="ECO:0000259" key="8">
    <source>
        <dbReference type="Pfam" id="PF01850"/>
    </source>
</evidence>
<name>A0ABU5QT65_9BACT</name>
<keyword evidence="10" id="KW-1185">Reference proteome</keyword>
<evidence type="ECO:0000256" key="1">
    <source>
        <dbReference type="ARBA" id="ARBA00001946"/>
    </source>
</evidence>
<evidence type="ECO:0000256" key="4">
    <source>
        <dbReference type="ARBA" id="ARBA00022723"/>
    </source>
</evidence>
<keyword evidence="5" id="KW-0378">Hydrolase</keyword>
<evidence type="ECO:0000313" key="10">
    <source>
        <dbReference type="Proteomes" id="UP001304671"/>
    </source>
</evidence>
<evidence type="ECO:0000256" key="3">
    <source>
        <dbReference type="ARBA" id="ARBA00022722"/>
    </source>
</evidence>
<sequence>MLDTNIIIYASLPDFHSLRHLIQNPENATSIVSKVEVLGYLNLKTFDKVLFQATFETLQLLPVNLSIIDKAIELRQQRKMSLGDSIIAATALVFDAELYTRNIDDFKHIQEIKVSNPID</sequence>
<feature type="domain" description="PIN" evidence="8">
    <location>
        <begin position="1"/>
        <end position="110"/>
    </location>
</feature>
<keyword evidence="4" id="KW-0479">Metal-binding</keyword>
<dbReference type="CDD" id="cd18738">
    <property type="entry name" value="PIN_VapC4-5_FitB-like"/>
    <property type="match status" value="1"/>
</dbReference>
<gene>
    <name evidence="9" type="ORF">VB264_20985</name>
</gene>
<dbReference type="RefSeq" id="WP_323252663.1">
    <property type="nucleotide sequence ID" value="NZ_JAYFUL010000050.1"/>
</dbReference>
<dbReference type="Proteomes" id="UP001304671">
    <property type="component" value="Unassembled WGS sequence"/>
</dbReference>
<dbReference type="InterPro" id="IPR002716">
    <property type="entry name" value="PIN_dom"/>
</dbReference>
<dbReference type="InterPro" id="IPR029060">
    <property type="entry name" value="PIN-like_dom_sf"/>
</dbReference>
<protein>
    <submittedName>
        <fullName evidence="9">Type II toxin-antitoxin system VapC family toxin</fullName>
    </submittedName>
</protein>
<evidence type="ECO:0000256" key="5">
    <source>
        <dbReference type="ARBA" id="ARBA00022801"/>
    </source>
</evidence>
<evidence type="ECO:0000313" key="9">
    <source>
        <dbReference type="EMBL" id="MEA5260287.1"/>
    </source>
</evidence>
<keyword evidence="6" id="KW-0460">Magnesium</keyword>
<reference evidence="9 10" key="1">
    <citation type="submission" date="2023-12" db="EMBL/GenBank/DDBJ databases">
        <title>Novel species of the genus Arcicella isolated from rivers.</title>
        <authorList>
            <person name="Lu H."/>
        </authorList>
    </citation>
    <scope>NUCLEOTIDE SEQUENCE [LARGE SCALE GENOMIC DNA]</scope>
    <source>
        <strain evidence="9 10">LMG 21963</strain>
    </source>
</reference>
<evidence type="ECO:0000256" key="7">
    <source>
        <dbReference type="ARBA" id="ARBA00038093"/>
    </source>
</evidence>
<keyword evidence="3" id="KW-0540">Nuclease</keyword>
<dbReference type="PANTHER" id="PTHR33653">
    <property type="entry name" value="RIBONUCLEASE VAPC2"/>
    <property type="match status" value="1"/>
</dbReference>
<dbReference type="InterPro" id="IPR050556">
    <property type="entry name" value="Type_II_TA_system_RNase"/>
</dbReference>
<comment type="cofactor">
    <cofactor evidence="1">
        <name>Mg(2+)</name>
        <dbReference type="ChEBI" id="CHEBI:18420"/>
    </cofactor>
</comment>
<comment type="caution">
    <text evidence="9">The sequence shown here is derived from an EMBL/GenBank/DDBJ whole genome shotgun (WGS) entry which is preliminary data.</text>
</comment>
<dbReference type="EMBL" id="JAYFUL010000050">
    <property type="protein sequence ID" value="MEA5260287.1"/>
    <property type="molecule type" value="Genomic_DNA"/>
</dbReference>
<comment type="similarity">
    <text evidence="7">Belongs to the PINc/VapC protein family.</text>
</comment>
<dbReference type="PANTHER" id="PTHR33653:SF1">
    <property type="entry name" value="RIBONUCLEASE VAPC2"/>
    <property type="match status" value="1"/>
</dbReference>
<dbReference type="SUPFAM" id="SSF88723">
    <property type="entry name" value="PIN domain-like"/>
    <property type="match status" value="1"/>
</dbReference>
<accession>A0ABU5QT65</accession>
<evidence type="ECO:0000256" key="2">
    <source>
        <dbReference type="ARBA" id="ARBA00022649"/>
    </source>
</evidence>